<comment type="caution">
    <text evidence="9">The sequence shown here is derived from an EMBL/GenBank/DDBJ whole genome shotgun (WGS) entry which is preliminary data.</text>
</comment>
<evidence type="ECO:0000259" key="8">
    <source>
        <dbReference type="PROSITE" id="PS52035"/>
    </source>
</evidence>
<name>A0A8J6UG56_9FLAO</name>
<dbReference type="GO" id="GO:0008270">
    <property type="term" value="F:zinc ion binding"/>
    <property type="evidence" value="ECO:0007669"/>
    <property type="project" value="InterPro"/>
</dbReference>
<dbReference type="Proteomes" id="UP000600588">
    <property type="component" value="Unassembled WGS sequence"/>
</dbReference>
<evidence type="ECO:0000256" key="6">
    <source>
        <dbReference type="ARBA" id="ARBA00023049"/>
    </source>
</evidence>
<dbReference type="InterPro" id="IPR000834">
    <property type="entry name" value="Peptidase_M14"/>
</dbReference>
<keyword evidence="6" id="KW-0482">Metalloprotease</keyword>
<dbReference type="PANTHER" id="PTHR11705">
    <property type="entry name" value="PROTEASE FAMILY M14 CARBOXYPEPTIDASE A,B"/>
    <property type="match status" value="1"/>
</dbReference>
<evidence type="ECO:0000313" key="9">
    <source>
        <dbReference type="EMBL" id="MBD0831931.1"/>
    </source>
</evidence>
<dbReference type="SUPFAM" id="SSF53187">
    <property type="entry name" value="Zn-dependent exopeptidases"/>
    <property type="match status" value="1"/>
</dbReference>
<evidence type="ECO:0000256" key="3">
    <source>
        <dbReference type="ARBA" id="ARBA00022670"/>
    </source>
</evidence>
<dbReference type="EMBL" id="JACVXB010000002">
    <property type="protein sequence ID" value="MBD0831931.1"/>
    <property type="molecule type" value="Genomic_DNA"/>
</dbReference>
<reference evidence="9 10" key="1">
    <citation type="submission" date="2020-09" db="EMBL/GenBank/DDBJ databases">
        <title>TT11 complete genome.</title>
        <authorList>
            <person name="Wu Z."/>
        </authorList>
    </citation>
    <scope>NUCLEOTIDE SEQUENCE [LARGE SCALE GENOMIC DNA]</scope>
    <source>
        <strain evidence="9 10">TT11</strain>
    </source>
</reference>
<organism evidence="9 10">
    <name type="scientific">Aestuariibaculum sediminum</name>
    <dbReference type="NCBI Taxonomy" id="2770637"/>
    <lineage>
        <taxon>Bacteria</taxon>
        <taxon>Pseudomonadati</taxon>
        <taxon>Bacteroidota</taxon>
        <taxon>Flavobacteriia</taxon>
        <taxon>Flavobacteriales</taxon>
        <taxon>Flavobacteriaceae</taxon>
    </lineage>
</organism>
<dbReference type="RefSeq" id="WP_188229714.1">
    <property type="nucleotide sequence ID" value="NZ_JACVXB010000002.1"/>
</dbReference>
<evidence type="ECO:0000256" key="5">
    <source>
        <dbReference type="ARBA" id="ARBA00022833"/>
    </source>
</evidence>
<dbReference type="PROSITE" id="PS52035">
    <property type="entry name" value="PEPTIDASE_M14"/>
    <property type="match status" value="1"/>
</dbReference>
<keyword evidence="5" id="KW-0862">Zinc</keyword>
<dbReference type="Gene3D" id="3.40.630.10">
    <property type="entry name" value="Zn peptidases"/>
    <property type="match status" value="1"/>
</dbReference>
<keyword evidence="10" id="KW-1185">Reference proteome</keyword>
<feature type="active site" description="Proton donor/acceptor" evidence="7">
    <location>
        <position position="243"/>
    </location>
</feature>
<dbReference type="SMART" id="SM00631">
    <property type="entry name" value="Zn_pept"/>
    <property type="match status" value="1"/>
</dbReference>
<comment type="similarity">
    <text evidence="2 7">Belongs to the peptidase M14 family.</text>
</comment>
<sequence>MQLDTIKQLYSTYKESGLFNRYITNNHIKPLLEILSNKINIETLGQSVKGENIFAFKIGDGDKRILMWSQMHGNESTTTKAIFDLTNTLLSDQSKTKHILEACTLYIIPILNPDGAEAYTRINANEVDLNRDAQNLTQPESLVLKSAFENFKPHFCYNLHGQRTIFSAGKANKSAVVSFLSPAQDEACSLTPNRKVAMEIISVMNAALQQIIPDQVGVYDDAFNLNCVGDTFQSKNIPTILFEAGHFPGDYEREKTRELIYMSYLTSLDYIANNDITGEKYQSYLEIPENEKLFLDVILRNVKVENSDDGEVVDIGIMFQERLIDKKIVFIPRIEKIENLSNFYAHKTIQANGLKVLGENGNALKVGDENDFVVVNNEKIPIISK</sequence>
<feature type="domain" description="Peptidase M14" evidence="8">
    <location>
        <begin position="9"/>
        <end position="271"/>
    </location>
</feature>
<keyword evidence="3" id="KW-0645">Protease</keyword>
<evidence type="ECO:0000313" key="10">
    <source>
        <dbReference type="Proteomes" id="UP000600588"/>
    </source>
</evidence>
<evidence type="ECO:0000256" key="4">
    <source>
        <dbReference type="ARBA" id="ARBA00022801"/>
    </source>
</evidence>
<evidence type="ECO:0000256" key="2">
    <source>
        <dbReference type="ARBA" id="ARBA00005988"/>
    </source>
</evidence>
<dbReference type="PANTHER" id="PTHR11705:SF143">
    <property type="entry name" value="SLL0236 PROTEIN"/>
    <property type="match status" value="1"/>
</dbReference>
<dbReference type="GO" id="GO:0006508">
    <property type="term" value="P:proteolysis"/>
    <property type="evidence" value="ECO:0007669"/>
    <property type="project" value="UniProtKB-KW"/>
</dbReference>
<evidence type="ECO:0000256" key="1">
    <source>
        <dbReference type="ARBA" id="ARBA00001947"/>
    </source>
</evidence>
<dbReference type="Pfam" id="PF00246">
    <property type="entry name" value="Peptidase_M14"/>
    <property type="match status" value="1"/>
</dbReference>
<accession>A0A8J6UG56</accession>
<comment type="cofactor">
    <cofactor evidence="1">
        <name>Zn(2+)</name>
        <dbReference type="ChEBI" id="CHEBI:29105"/>
    </cofactor>
</comment>
<proteinExistence type="inferred from homology"/>
<dbReference type="GO" id="GO:0005615">
    <property type="term" value="C:extracellular space"/>
    <property type="evidence" value="ECO:0007669"/>
    <property type="project" value="TreeGrafter"/>
</dbReference>
<keyword evidence="4" id="KW-0378">Hydrolase</keyword>
<dbReference type="AlphaFoldDB" id="A0A8J6UG56"/>
<dbReference type="GO" id="GO:0004181">
    <property type="term" value="F:metallocarboxypeptidase activity"/>
    <property type="evidence" value="ECO:0007669"/>
    <property type="project" value="InterPro"/>
</dbReference>
<gene>
    <name evidence="9" type="ORF">ICJ83_07280</name>
</gene>
<evidence type="ECO:0000256" key="7">
    <source>
        <dbReference type="PROSITE-ProRule" id="PRU01379"/>
    </source>
</evidence>
<protein>
    <submittedName>
        <fullName evidence="9">Peptidase M14</fullName>
    </submittedName>
</protein>